<dbReference type="Gene3D" id="3.30.70.270">
    <property type="match status" value="1"/>
</dbReference>
<keyword evidence="8" id="KW-1185">Reference proteome</keyword>
<dbReference type="InterPro" id="IPR050469">
    <property type="entry name" value="Diguanylate_Cyclase"/>
</dbReference>
<name>A0A1E2UMC7_9GAMM</name>
<feature type="domain" description="GGDEF" evidence="6">
    <location>
        <begin position="424"/>
        <end position="557"/>
    </location>
</feature>
<dbReference type="OrthoDB" id="9812260at2"/>
<dbReference type="CDD" id="cd01949">
    <property type="entry name" value="GGDEF"/>
    <property type="match status" value="1"/>
</dbReference>
<comment type="catalytic activity">
    <reaction evidence="3">
        <text>2 GTP = 3',3'-c-di-GMP + 2 diphosphate</text>
        <dbReference type="Rhea" id="RHEA:24898"/>
        <dbReference type="ChEBI" id="CHEBI:33019"/>
        <dbReference type="ChEBI" id="CHEBI:37565"/>
        <dbReference type="ChEBI" id="CHEBI:58805"/>
        <dbReference type="EC" id="2.7.7.65"/>
    </reaction>
</comment>
<dbReference type="Proteomes" id="UP000094849">
    <property type="component" value="Unassembled WGS sequence"/>
</dbReference>
<dbReference type="Pfam" id="PF00990">
    <property type="entry name" value="GGDEF"/>
    <property type="match status" value="1"/>
</dbReference>
<dbReference type="InterPro" id="IPR043128">
    <property type="entry name" value="Rev_trsase/Diguanyl_cyclase"/>
</dbReference>
<evidence type="ECO:0000256" key="4">
    <source>
        <dbReference type="SAM" id="MobiDB-lite"/>
    </source>
</evidence>
<evidence type="ECO:0000256" key="5">
    <source>
        <dbReference type="SAM" id="Phobius"/>
    </source>
</evidence>
<evidence type="ECO:0000259" key="6">
    <source>
        <dbReference type="PROSITE" id="PS50887"/>
    </source>
</evidence>
<dbReference type="NCBIfam" id="TIGR00254">
    <property type="entry name" value="GGDEF"/>
    <property type="match status" value="1"/>
</dbReference>
<evidence type="ECO:0000256" key="2">
    <source>
        <dbReference type="ARBA" id="ARBA00012528"/>
    </source>
</evidence>
<comment type="cofactor">
    <cofactor evidence="1">
        <name>Mg(2+)</name>
        <dbReference type="ChEBI" id="CHEBI:18420"/>
    </cofactor>
</comment>
<reference evidence="7 8" key="1">
    <citation type="submission" date="2016-03" db="EMBL/GenBank/DDBJ databases">
        <title>Chemosynthetic sulphur-oxidizing symbionts of marine invertebrate animals are capable of nitrogen fixation.</title>
        <authorList>
            <person name="Petersen J.M."/>
            <person name="Kemper A."/>
            <person name="Gruber-Vodicka H."/>
            <person name="Cardini U."/>
            <person name="Geest Mvander."/>
            <person name="Kleiner M."/>
            <person name="Bulgheresi S."/>
            <person name="Fussmann M."/>
            <person name="Herbold C."/>
            <person name="Seah B.K.B."/>
            <person name="Antony C.Paul."/>
            <person name="Liu D."/>
            <person name="Belitz A."/>
            <person name="Weber M."/>
        </authorList>
    </citation>
    <scope>NUCLEOTIDE SEQUENCE [LARGE SCALE GENOMIC DNA]</scope>
    <source>
        <strain evidence="7">G_D</strain>
    </source>
</reference>
<dbReference type="SMART" id="SM00267">
    <property type="entry name" value="GGDEF"/>
    <property type="match status" value="1"/>
</dbReference>
<keyword evidence="5" id="KW-0812">Transmembrane</keyword>
<dbReference type="SUPFAM" id="SSF55073">
    <property type="entry name" value="Nucleotide cyclase"/>
    <property type="match status" value="1"/>
</dbReference>
<proteinExistence type="predicted"/>
<keyword evidence="5" id="KW-1133">Transmembrane helix</keyword>
<organism evidence="7 8">
    <name type="scientific">Candidatus Thiodiazotropha endoloripes</name>
    <dbReference type="NCBI Taxonomy" id="1818881"/>
    <lineage>
        <taxon>Bacteria</taxon>
        <taxon>Pseudomonadati</taxon>
        <taxon>Pseudomonadota</taxon>
        <taxon>Gammaproteobacteria</taxon>
        <taxon>Chromatiales</taxon>
        <taxon>Sedimenticolaceae</taxon>
        <taxon>Candidatus Thiodiazotropha</taxon>
    </lineage>
</organism>
<sequence length="566" mass="65250">MNDSSNPDLRSPSGEADSDPEAQAEFSERRELLVSFLWLFIPVSIVLAGIFYAFSNQTQKYELQTALIREEAALSNASQLTSLIFVQKLSDLFVLAEGEVLRTYLHEESLKNWVRVAREFSLFARRKPKYMQIRYLDEHGVEVIRINNIGGEQEIVPRAQMQDKGGRYYFKESFQLNPGAIYISPLDLNVEKGVIEQPIRPTIRFATPVVDGYGEKRGVLIINYDPQELLQRIEDIFTARLGQAVMLNSDGYWLIGKPKEELWGFMYGREETFKDDRPDVWHAMESSDKGSFFSDDGLFVFQKTYPMDMSKQGTLENIEFSQLDSPRERQVGERHWIYLSHISKDKIEELTLKRLMVAAVTYLLLFFVTALISLFFARNSVQKKIAYRQLKQFATTDALTGLSNRRELEKVGDREFRRAERFNRELSVMMLDLDHFKEINDTHNHTMGDEVLRHVVEILAKVTRGQDILFRYGGEEFLMLLPETHEKGAKFLASRICTLVADNAYESEHVRIPVTISIGVSTIEPSDKSYHEILIRADQALYQAKRTGRNRVVVYDDSIADLPTES</sequence>
<dbReference type="EMBL" id="LVJZ01000003">
    <property type="protein sequence ID" value="ODB95880.1"/>
    <property type="molecule type" value="Genomic_DNA"/>
</dbReference>
<dbReference type="InterPro" id="IPR029151">
    <property type="entry name" value="Sensor-like_sf"/>
</dbReference>
<dbReference type="InterPro" id="IPR000160">
    <property type="entry name" value="GGDEF_dom"/>
</dbReference>
<evidence type="ECO:0000313" key="8">
    <source>
        <dbReference type="Proteomes" id="UP000094849"/>
    </source>
</evidence>
<dbReference type="RefSeq" id="WP_069015226.1">
    <property type="nucleotide sequence ID" value="NZ_LVJW01000006.1"/>
</dbReference>
<feature type="region of interest" description="Disordered" evidence="4">
    <location>
        <begin position="1"/>
        <end position="22"/>
    </location>
</feature>
<protein>
    <recommendedName>
        <fullName evidence="2">diguanylate cyclase</fullName>
        <ecNumber evidence="2">2.7.7.65</ecNumber>
    </recommendedName>
</protein>
<feature type="transmembrane region" description="Helical" evidence="5">
    <location>
        <begin position="355"/>
        <end position="377"/>
    </location>
</feature>
<dbReference type="Pfam" id="PF21623">
    <property type="entry name" value="HK_sensor_dom_bact"/>
    <property type="match status" value="1"/>
</dbReference>
<dbReference type="PROSITE" id="PS50887">
    <property type="entry name" value="GGDEF"/>
    <property type="match status" value="1"/>
</dbReference>
<keyword evidence="5" id="KW-0472">Membrane</keyword>
<dbReference type="PANTHER" id="PTHR45138">
    <property type="entry name" value="REGULATORY COMPONENTS OF SENSORY TRANSDUCTION SYSTEM"/>
    <property type="match status" value="1"/>
</dbReference>
<dbReference type="EC" id="2.7.7.65" evidence="2"/>
<accession>A0A1E2UMC7</accession>
<dbReference type="InterPro" id="IPR048760">
    <property type="entry name" value="VP0354-like_sensor_dom"/>
</dbReference>
<gene>
    <name evidence="7" type="ORF">A3196_03360</name>
</gene>
<dbReference type="PANTHER" id="PTHR45138:SF9">
    <property type="entry name" value="DIGUANYLATE CYCLASE DGCM-RELATED"/>
    <property type="match status" value="1"/>
</dbReference>
<dbReference type="SUPFAM" id="SSF103190">
    <property type="entry name" value="Sensory domain-like"/>
    <property type="match status" value="2"/>
</dbReference>
<dbReference type="FunFam" id="3.30.70.270:FF:000001">
    <property type="entry name" value="Diguanylate cyclase domain protein"/>
    <property type="match status" value="1"/>
</dbReference>
<evidence type="ECO:0000256" key="1">
    <source>
        <dbReference type="ARBA" id="ARBA00001946"/>
    </source>
</evidence>
<dbReference type="GO" id="GO:0052621">
    <property type="term" value="F:diguanylate cyclase activity"/>
    <property type="evidence" value="ECO:0007669"/>
    <property type="project" value="UniProtKB-EC"/>
</dbReference>
<dbReference type="InterPro" id="IPR029787">
    <property type="entry name" value="Nucleotide_cyclase"/>
</dbReference>
<dbReference type="Gene3D" id="3.30.450.20">
    <property type="entry name" value="PAS domain"/>
    <property type="match status" value="2"/>
</dbReference>
<feature type="transmembrane region" description="Helical" evidence="5">
    <location>
        <begin position="32"/>
        <end position="54"/>
    </location>
</feature>
<dbReference type="AlphaFoldDB" id="A0A1E2UMC7"/>
<evidence type="ECO:0000313" key="7">
    <source>
        <dbReference type="EMBL" id="ODB95880.1"/>
    </source>
</evidence>
<evidence type="ECO:0000256" key="3">
    <source>
        <dbReference type="ARBA" id="ARBA00034247"/>
    </source>
</evidence>
<dbReference type="STRING" id="1818881.A3196_03360"/>
<comment type="caution">
    <text evidence="7">The sequence shown here is derived from an EMBL/GenBank/DDBJ whole genome shotgun (WGS) entry which is preliminary data.</text>
</comment>